<dbReference type="PROSITE" id="PS51677">
    <property type="entry name" value="NODB"/>
    <property type="match status" value="1"/>
</dbReference>
<dbReference type="Pfam" id="PF01522">
    <property type="entry name" value="Polysacc_deac_1"/>
    <property type="match status" value="1"/>
</dbReference>
<dbReference type="InterPro" id="IPR011330">
    <property type="entry name" value="Glyco_hydro/deAcase_b/a-brl"/>
</dbReference>
<dbReference type="GO" id="GO:0016810">
    <property type="term" value="F:hydrolase activity, acting on carbon-nitrogen (but not peptide) bonds"/>
    <property type="evidence" value="ECO:0007669"/>
    <property type="project" value="InterPro"/>
</dbReference>
<gene>
    <name evidence="4" type="ORF">DFR59_11317</name>
</gene>
<dbReference type="SUPFAM" id="SSF88713">
    <property type="entry name" value="Glycoside hydrolase/deacetylase"/>
    <property type="match status" value="1"/>
</dbReference>
<keyword evidence="1 2" id="KW-0732">Signal</keyword>
<feature type="chain" id="PRO_5016968301" evidence="2">
    <location>
        <begin position="26"/>
        <end position="397"/>
    </location>
</feature>
<dbReference type="Gene3D" id="3.20.20.370">
    <property type="entry name" value="Glycoside hydrolase/deacetylase"/>
    <property type="match status" value="1"/>
</dbReference>
<dbReference type="GO" id="GO:0005975">
    <property type="term" value="P:carbohydrate metabolic process"/>
    <property type="evidence" value="ECO:0007669"/>
    <property type="project" value="InterPro"/>
</dbReference>
<evidence type="ECO:0000313" key="4">
    <source>
        <dbReference type="EMBL" id="RDI39995.1"/>
    </source>
</evidence>
<evidence type="ECO:0000259" key="3">
    <source>
        <dbReference type="PROSITE" id="PS51677"/>
    </source>
</evidence>
<proteinExistence type="predicted"/>
<dbReference type="InterPro" id="IPR051398">
    <property type="entry name" value="Polysacch_Deacetylase"/>
</dbReference>
<evidence type="ECO:0000256" key="1">
    <source>
        <dbReference type="ARBA" id="ARBA00022729"/>
    </source>
</evidence>
<keyword evidence="5" id="KW-1185">Reference proteome</keyword>
<accession>A0A370G868</accession>
<dbReference type="AlphaFoldDB" id="A0A370G868"/>
<dbReference type="RefSeq" id="WP_158538409.1">
    <property type="nucleotide sequence ID" value="NZ_QQAY01000013.1"/>
</dbReference>
<feature type="domain" description="NodB homology" evidence="3">
    <location>
        <begin position="225"/>
        <end position="397"/>
    </location>
</feature>
<dbReference type="PANTHER" id="PTHR34216">
    <property type="match status" value="1"/>
</dbReference>
<dbReference type="InterPro" id="IPR002509">
    <property type="entry name" value="NODB_dom"/>
</dbReference>
<evidence type="ECO:0000313" key="5">
    <source>
        <dbReference type="Proteomes" id="UP000255326"/>
    </source>
</evidence>
<dbReference type="Proteomes" id="UP000255326">
    <property type="component" value="Unassembled WGS sequence"/>
</dbReference>
<protein>
    <submittedName>
        <fullName evidence="4">Polysaccharide deacetylase</fullName>
    </submittedName>
</protein>
<comment type="caution">
    <text evidence="4">The sequence shown here is derived from an EMBL/GenBank/DDBJ whole genome shotgun (WGS) entry which is preliminary data.</text>
</comment>
<dbReference type="EMBL" id="QQAY01000013">
    <property type="protein sequence ID" value="RDI39995.1"/>
    <property type="molecule type" value="Genomic_DNA"/>
</dbReference>
<reference evidence="4 5" key="1">
    <citation type="submission" date="2018-07" db="EMBL/GenBank/DDBJ databases">
        <title>Genomic Encyclopedia of Type Strains, Phase IV (KMG-IV): sequencing the most valuable type-strain genomes for metagenomic binning, comparative biology and taxonomic classification.</title>
        <authorList>
            <person name="Goeker M."/>
        </authorList>
    </citation>
    <scope>NUCLEOTIDE SEQUENCE [LARGE SCALE GENOMIC DNA]</scope>
    <source>
        <strain evidence="4 5">DSM 25281</strain>
    </source>
</reference>
<dbReference type="PANTHER" id="PTHR34216:SF13">
    <property type="entry name" value="XYLANASE_CHITIN DEACETYLASE"/>
    <property type="match status" value="1"/>
</dbReference>
<sequence length="397" mass="45170">MLKFRHALSGAILFLAVFAANKAYAVEGTYSFEVEKETPVVMNVAGEKISAGVLLPNVEYSAAKDGEKLLVPFSNLVEGLPLNESVNVLETTEPSQSSLNPDMVITSRQIVVFDNVQAEHAIGILNRNIRYAASESSDPKWLKINFAGREGYILKSFTEKDEGIPVLMYHHILKDSENVNFHDNMTVSYDEFQKQMDYLQAKGFRTIDLPTLEQYLKYNQNLPGKVVVLTFDDGLVSTIHYAYPILQEKHFIATDFVIGCRLYQHSLPFNPESLQYMGFNDIVQYKDVFSYESHTYAMHLRDKDTFTPYMQMYSEEEVEGDLLHWNEFTGLKSTYLAYPWGQFNKTAETAAAKAGIHMAFTTETGNVKIGDPMLMLKRQGVSRYHNMDVFTEKVENN</sequence>
<feature type="signal peptide" evidence="2">
    <location>
        <begin position="1"/>
        <end position="25"/>
    </location>
</feature>
<organism evidence="4 5">
    <name type="scientific">Falsibacillus pallidus</name>
    <dbReference type="NCBI Taxonomy" id="493781"/>
    <lineage>
        <taxon>Bacteria</taxon>
        <taxon>Bacillati</taxon>
        <taxon>Bacillota</taxon>
        <taxon>Bacilli</taxon>
        <taxon>Bacillales</taxon>
        <taxon>Bacillaceae</taxon>
        <taxon>Falsibacillus</taxon>
    </lineage>
</organism>
<dbReference type="OrthoDB" id="9778320at2"/>
<name>A0A370G868_9BACI</name>
<evidence type="ECO:0000256" key="2">
    <source>
        <dbReference type="SAM" id="SignalP"/>
    </source>
</evidence>